<dbReference type="Proteomes" id="UP000244893">
    <property type="component" value="Unassembled WGS sequence"/>
</dbReference>
<evidence type="ECO:0000259" key="2">
    <source>
        <dbReference type="PROSITE" id="PS50846"/>
    </source>
</evidence>
<dbReference type="Pfam" id="PF00403">
    <property type="entry name" value="HMA"/>
    <property type="match status" value="1"/>
</dbReference>
<dbReference type="PROSITE" id="PS01047">
    <property type="entry name" value="HMA_1"/>
    <property type="match status" value="1"/>
</dbReference>
<evidence type="ECO:0000256" key="1">
    <source>
        <dbReference type="ARBA" id="ARBA00022723"/>
    </source>
</evidence>
<name>A0A2V1HSV6_9MICO</name>
<evidence type="ECO:0000313" key="3">
    <source>
        <dbReference type="EMBL" id="PVZ93164.1"/>
    </source>
</evidence>
<organism evidence="3 4">
    <name type="scientific">Amnibacterium flavum</name>
    <dbReference type="NCBI Taxonomy" id="2173173"/>
    <lineage>
        <taxon>Bacteria</taxon>
        <taxon>Bacillati</taxon>
        <taxon>Actinomycetota</taxon>
        <taxon>Actinomycetes</taxon>
        <taxon>Micrococcales</taxon>
        <taxon>Microbacteriaceae</taxon>
        <taxon>Amnibacterium</taxon>
    </lineage>
</organism>
<dbReference type="SUPFAM" id="SSF55008">
    <property type="entry name" value="HMA, heavy metal-associated domain"/>
    <property type="match status" value="1"/>
</dbReference>
<proteinExistence type="predicted"/>
<dbReference type="OrthoDB" id="9813965at2"/>
<comment type="caution">
    <text evidence="3">The sequence shown here is derived from an EMBL/GenBank/DDBJ whole genome shotgun (WGS) entry which is preliminary data.</text>
</comment>
<keyword evidence="1" id="KW-0479">Metal-binding</keyword>
<dbReference type="PROSITE" id="PS50846">
    <property type="entry name" value="HMA_2"/>
    <property type="match status" value="1"/>
</dbReference>
<dbReference type="CDD" id="cd00371">
    <property type="entry name" value="HMA"/>
    <property type="match status" value="1"/>
</dbReference>
<dbReference type="EMBL" id="QEOP01000006">
    <property type="protein sequence ID" value="PVZ93164.1"/>
    <property type="molecule type" value="Genomic_DNA"/>
</dbReference>
<dbReference type="InterPro" id="IPR036163">
    <property type="entry name" value="HMA_dom_sf"/>
</dbReference>
<accession>A0A2V1HSV6</accession>
<evidence type="ECO:0000313" key="4">
    <source>
        <dbReference type="Proteomes" id="UP000244893"/>
    </source>
</evidence>
<dbReference type="RefSeq" id="WP_116757930.1">
    <property type="nucleotide sequence ID" value="NZ_JBHUEX010000003.1"/>
</dbReference>
<dbReference type="AlphaFoldDB" id="A0A2V1HSV6"/>
<dbReference type="InterPro" id="IPR017969">
    <property type="entry name" value="Heavy-metal-associated_CS"/>
</dbReference>
<dbReference type="GO" id="GO:0046872">
    <property type="term" value="F:metal ion binding"/>
    <property type="evidence" value="ECO:0007669"/>
    <property type="project" value="UniProtKB-KW"/>
</dbReference>
<dbReference type="InterPro" id="IPR006121">
    <property type="entry name" value="HMA_dom"/>
</dbReference>
<gene>
    <name evidence="3" type="ORF">DDQ50_16710</name>
</gene>
<reference evidence="3 4" key="1">
    <citation type="submission" date="2018-05" db="EMBL/GenBank/DDBJ databases">
        <title>Amnibacterium sp. M8JJ-5, whole genome shotgun sequence.</title>
        <authorList>
            <person name="Tuo L."/>
        </authorList>
    </citation>
    <scope>NUCLEOTIDE SEQUENCE [LARGE SCALE GENOMIC DNA]</scope>
    <source>
        <strain evidence="3 4">M8JJ-5</strain>
    </source>
</reference>
<feature type="domain" description="HMA" evidence="2">
    <location>
        <begin position="33"/>
        <end position="101"/>
    </location>
</feature>
<sequence length="105" mass="10624">MSHHDLGLTDANSGCHCGHHTSASQAPTEASTISTDVLVEGMTCSHCVMSVTEEVTALNGVENVTVDLNAGGASKVTVASTTPIDPAAIRAAIEEAGYSVVGNRS</sequence>
<protein>
    <submittedName>
        <fullName evidence="3">Heavy metal transporter</fullName>
    </submittedName>
</protein>
<dbReference type="Gene3D" id="3.30.70.100">
    <property type="match status" value="1"/>
</dbReference>
<keyword evidence="4" id="KW-1185">Reference proteome</keyword>